<evidence type="ECO:0000313" key="10">
    <source>
        <dbReference type="Proteomes" id="UP001154078"/>
    </source>
</evidence>
<dbReference type="PANTHER" id="PTHR17039">
    <property type="entry name" value="U3 SMALL NUCLEOLAR RIBONUCLEOPROTEIN PROTEIN MPP10"/>
    <property type="match status" value="1"/>
</dbReference>
<evidence type="ECO:0000313" key="9">
    <source>
        <dbReference type="EMBL" id="CAH0550638.1"/>
    </source>
</evidence>
<feature type="compositionally biased region" description="Basic and acidic residues" evidence="8">
    <location>
        <begin position="535"/>
        <end position="561"/>
    </location>
</feature>
<feature type="region of interest" description="Disordered" evidence="8">
    <location>
        <begin position="488"/>
        <end position="568"/>
    </location>
</feature>
<dbReference type="GO" id="GO:0032040">
    <property type="term" value="C:small-subunit processome"/>
    <property type="evidence" value="ECO:0007669"/>
    <property type="project" value="TreeGrafter"/>
</dbReference>
<feature type="region of interest" description="Disordered" evidence="8">
    <location>
        <begin position="252"/>
        <end position="281"/>
    </location>
</feature>
<keyword evidence="3 7" id="KW-0698">rRNA processing</keyword>
<feature type="compositionally biased region" description="Acidic residues" evidence="8">
    <location>
        <begin position="117"/>
        <end position="130"/>
    </location>
</feature>
<evidence type="ECO:0000256" key="5">
    <source>
        <dbReference type="ARBA" id="ARBA00023274"/>
    </source>
</evidence>
<keyword evidence="4 7" id="KW-0539">Nucleus</keyword>
<keyword evidence="10" id="KW-1185">Reference proteome</keyword>
<feature type="compositionally biased region" description="Basic residues" evidence="8">
    <location>
        <begin position="504"/>
        <end position="514"/>
    </location>
</feature>
<dbReference type="OrthoDB" id="445326at2759"/>
<comment type="function">
    <text evidence="7">Involved in nucleolar processing of pre-18S ribosomal RNA.</text>
</comment>
<dbReference type="GO" id="GO:0005732">
    <property type="term" value="C:sno(s)RNA-containing ribonucleoprotein complex"/>
    <property type="evidence" value="ECO:0007669"/>
    <property type="project" value="UniProtKB-UniRule"/>
</dbReference>
<accession>A0A9P0AZ26</accession>
<reference evidence="9" key="1">
    <citation type="submission" date="2021-12" db="EMBL/GenBank/DDBJ databases">
        <authorList>
            <person name="King R."/>
        </authorList>
    </citation>
    <scope>NUCLEOTIDE SEQUENCE</scope>
</reference>
<dbReference type="EMBL" id="OV121133">
    <property type="protein sequence ID" value="CAH0550638.1"/>
    <property type="molecule type" value="Genomic_DNA"/>
</dbReference>
<feature type="compositionally biased region" description="Basic and acidic residues" evidence="8">
    <location>
        <begin position="515"/>
        <end position="528"/>
    </location>
</feature>
<dbReference type="GO" id="GO:0006364">
    <property type="term" value="P:rRNA processing"/>
    <property type="evidence" value="ECO:0007669"/>
    <property type="project" value="UniProtKB-KW"/>
</dbReference>
<organism evidence="9 10">
    <name type="scientific">Brassicogethes aeneus</name>
    <name type="common">Rape pollen beetle</name>
    <name type="synonym">Meligethes aeneus</name>
    <dbReference type="NCBI Taxonomy" id="1431903"/>
    <lineage>
        <taxon>Eukaryota</taxon>
        <taxon>Metazoa</taxon>
        <taxon>Ecdysozoa</taxon>
        <taxon>Arthropoda</taxon>
        <taxon>Hexapoda</taxon>
        <taxon>Insecta</taxon>
        <taxon>Pterygota</taxon>
        <taxon>Neoptera</taxon>
        <taxon>Endopterygota</taxon>
        <taxon>Coleoptera</taxon>
        <taxon>Polyphaga</taxon>
        <taxon>Cucujiformia</taxon>
        <taxon>Nitidulidae</taxon>
        <taxon>Meligethinae</taxon>
        <taxon>Brassicogethes</taxon>
    </lineage>
</organism>
<dbReference type="PANTHER" id="PTHR17039:SF0">
    <property type="entry name" value="U3 SMALL NUCLEOLAR RIBONUCLEOPROTEIN PROTEIN MPP10"/>
    <property type="match status" value="1"/>
</dbReference>
<protein>
    <recommendedName>
        <fullName evidence="7">U3 small nucleolar ribonucleoprotein protein MPP10</fullName>
    </recommendedName>
</protein>
<feature type="region of interest" description="Disordered" evidence="8">
    <location>
        <begin position="195"/>
        <end position="234"/>
    </location>
</feature>
<sequence length="605" mass="70186">MTMRSVNNFDTLVEDFKEVTKKPESFLNVDNDLVTSLKNNLKNAYDTAKSEEIKSTKSNSLPELIIKHFDLEQIWQQLELQNDSVLTRSLNNVSKVLVNKEKLLFKNLEDKCKELELSENEEEANEENNENEEKTDSSDDDDDEIDLNKNLLDEESDDSDEVNQESLSSTNKFIKKSVVDDDFFKLDEMEKFLVSEEKKMNDPDSGHDSEESDDEEGSVDLFENISDEEDPMKTAKFKDFFVQKDEEKKVTKRNKFLEDLNSEDDEDREDREVPNNIPKSSLELRQERLNRRIEELEENAVSEKPWQLKGEITAEKRPQNSLLEEIVEFDISTRPAPIITEQTTLQLEDIIKQRIKDKAFDSVERKAKPIETPLEYKKKLVLDQEKSKESLAQIYEKEFLDQQAALDTNNANKDEEESLEHKEIRSLMSTLFNKLDALSNFHFTPKPAIPELKIVSNLPAISMEEVAPVSVSDGALLAPEEVRNKIRGEVLGKTEKTDTDKNRERRKKKQKQKYHAQEKDKKENEKSKNNPQFKLSKEKNKKLLDKITKNTNTKKMDESKGSKSVKSSTAFFTQLQEEVQTHISNKTQKKKTNKQITLSPKKFKL</sequence>
<feature type="compositionally biased region" description="Basic and acidic residues" evidence="8">
    <location>
        <begin position="195"/>
        <end position="209"/>
    </location>
</feature>
<keyword evidence="2 7" id="KW-0690">Ribosome biogenesis</keyword>
<dbReference type="PIRSF" id="PIRSF017300">
    <property type="entry name" value="snoRNP_Mpp10"/>
    <property type="match status" value="1"/>
</dbReference>
<comment type="similarity">
    <text evidence="6 7">Belongs to the MPP10 family.</text>
</comment>
<name>A0A9P0AZ26_BRAAE</name>
<dbReference type="GO" id="GO:0034457">
    <property type="term" value="C:Mpp10 complex"/>
    <property type="evidence" value="ECO:0007669"/>
    <property type="project" value="UniProtKB-UniRule"/>
</dbReference>
<gene>
    <name evidence="9" type="ORF">MELIAE_LOCUS3410</name>
</gene>
<feature type="region of interest" description="Disordered" evidence="8">
    <location>
        <begin position="582"/>
        <end position="605"/>
    </location>
</feature>
<evidence type="ECO:0000256" key="1">
    <source>
        <dbReference type="ARBA" id="ARBA00004604"/>
    </source>
</evidence>
<evidence type="ECO:0000256" key="2">
    <source>
        <dbReference type="ARBA" id="ARBA00022517"/>
    </source>
</evidence>
<dbReference type="AlphaFoldDB" id="A0A9P0AZ26"/>
<dbReference type="Proteomes" id="UP001154078">
    <property type="component" value="Chromosome 2"/>
</dbReference>
<feature type="compositionally biased region" description="Acidic residues" evidence="8">
    <location>
        <begin position="260"/>
        <end position="269"/>
    </location>
</feature>
<proteinExistence type="inferred from homology"/>
<evidence type="ECO:0000256" key="6">
    <source>
        <dbReference type="ARBA" id="ARBA00029455"/>
    </source>
</evidence>
<evidence type="ECO:0000256" key="3">
    <source>
        <dbReference type="ARBA" id="ARBA00022552"/>
    </source>
</evidence>
<feature type="region of interest" description="Disordered" evidence="8">
    <location>
        <begin position="116"/>
        <end position="145"/>
    </location>
</feature>
<dbReference type="Pfam" id="PF04006">
    <property type="entry name" value="Mpp10"/>
    <property type="match status" value="1"/>
</dbReference>
<keyword evidence="5 7" id="KW-0687">Ribonucleoprotein</keyword>
<evidence type="ECO:0000256" key="8">
    <source>
        <dbReference type="SAM" id="MobiDB-lite"/>
    </source>
</evidence>
<comment type="subcellular location">
    <subcellularLocation>
        <location evidence="1 7">Nucleus</location>
        <location evidence="1 7">Nucleolus</location>
    </subcellularLocation>
</comment>
<evidence type="ECO:0000256" key="4">
    <source>
        <dbReference type="ARBA" id="ARBA00023242"/>
    </source>
</evidence>
<dbReference type="InterPro" id="IPR012173">
    <property type="entry name" value="Mpp10"/>
</dbReference>
<feature type="compositionally biased region" description="Basic and acidic residues" evidence="8">
    <location>
        <begin position="488"/>
        <end position="503"/>
    </location>
</feature>
<evidence type="ECO:0000256" key="7">
    <source>
        <dbReference type="PIRNR" id="PIRNR017300"/>
    </source>
</evidence>